<reference evidence="1 2" key="1">
    <citation type="submission" date="2015-04" db="EMBL/GenBank/DDBJ databases">
        <title>Draft Genome Sequence of the Novel Agar-Digesting Marine Bacterium Q1.</title>
        <authorList>
            <person name="Li Y."/>
            <person name="Li D."/>
            <person name="Chen G."/>
            <person name="Du Z."/>
        </authorList>
    </citation>
    <scope>NUCLEOTIDE SEQUENCE [LARGE SCALE GENOMIC DNA]</scope>
    <source>
        <strain evidence="1 2">Q1</strain>
    </source>
</reference>
<dbReference type="Proteomes" id="UP000037600">
    <property type="component" value="Unassembled WGS sequence"/>
</dbReference>
<evidence type="ECO:0000313" key="2">
    <source>
        <dbReference type="Proteomes" id="UP000037600"/>
    </source>
</evidence>
<proteinExistence type="predicted"/>
<dbReference type="PROSITE" id="PS51257">
    <property type="entry name" value="PROKAR_LIPOPROTEIN"/>
    <property type="match status" value="1"/>
</dbReference>
<keyword evidence="2" id="KW-1185">Reference proteome</keyword>
<dbReference type="EMBL" id="LAZL01000007">
    <property type="protein sequence ID" value="KMT65997.1"/>
    <property type="molecule type" value="Genomic_DNA"/>
</dbReference>
<evidence type="ECO:0000313" key="1">
    <source>
        <dbReference type="EMBL" id="KMT65997.1"/>
    </source>
</evidence>
<organism evidence="1 2">
    <name type="scientific">Catenovulum maritimum</name>
    <dbReference type="NCBI Taxonomy" id="1513271"/>
    <lineage>
        <taxon>Bacteria</taxon>
        <taxon>Pseudomonadati</taxon>
        <taxon>Pseudomonadota</taxon>
        <taxon>Gammaproteobacteria</taxon>
        <taxon>Alteromonadales</taxon>
        <taxon>Alteromonadaceae</taxon>
        <taxon>Catenovulum</taxon>
    </lineage>
</organism>
<gene>
    <name evidence="1" type="ORF">XM47_05965</name>
</gene>
<dbReference type="OrthoDB" id="5592990at2"/>
<name>A0A0J8GTB4_9ALTE</name>
<dbReference type="STRING" id="1513271.XM47_05965"/>
<dbReference type="AlphaFoldDB" id="A0A0J8GTB4"/>
<dbReference type="RefSeq" id="WP_048690722.1">
    <property type="nucleotide sequence ID" value="NZ_KQ130485.1"/>
</dbReference>
<accession>A0A0J8GTB4</accession>
<protein>
    <submittedName>
        <fullName evidence="1">Uncharacterized protein</fullName>
    </submittedName>
</protein>
<sequence length="779" mass="84922">MKGIFKPSLIAIAISLGVSGCNVSVDLNDEDEEVKVGYFVDSGVEGVYYQTESESGFTGYDGMFYYQEGDSITFSIGDVSLPTTMAKAEITPVDLVGADPTDSTVINILQFLQSLDDDADPSNGIYITSAIDASFTGESLDFYSDTFDSDFEAIITPLNLTLVSEQDALAHFLNLPTYHTGPMLHGSWVFTETDDAGQAEGRHVLTFLDDNKYILVHETADDEGGDQIAGSVEYGKYSIDDLTGEFKVEQVISASDGDGGLENEGRPNEQYFSYNANGQLELTIREAPELADGNWDTNQDNWGDFNTLYLDNAFNPADPMTGSWVLSEIDDNGDPIMDSINVITLFGNGEYVVAHTMNTEAYGTDTPLSASSEWGSFTHDDNGGFTINTPSIDLDGNGGLYDAEETNQEVTNIMVKMNGDLSVTEIDDLNVESSFSIMPLLYPKMIMESDVDHFESMVNGNKESFMFNDDKSGTYSHEDDSGNVSSDNFSWSIKDGRLELTYSDNAVDYFTLVGGTLSYGYLSMSWDDDGDGQLDGEGVLIKTISMMDDYIPLTSSDIVSVNLTYTEADGTPLVIPYTFNSDGTGSVTWEQFQDFDWSVNDAGELELTWVKDDKTWTSVTRLLEGTFTDGKLVEILDDNNDGTISDDEHFQYESSLPTSSGSTIIPLMAGDITGTVLFSYFDAAGNPDGTGEFTFVNNGSGSVKWDDDANDIENFTWSITQSGELEIDLENAPTSDIYSLIQGTFSSGELIGEIDQDEANGDREASLQVMTSSSVSNPI</sequence>
<comment type="caution">
    <text evidence="1">The sequence shown here is derived from an EMBL/GenBank/DDBJ whole genome shotgun (WGS) entry which is preliminary data.</text>
</comment>